<dbReference type="KEGG" id="msto:MSTO_05930"/>
<dbReference type="Pfam" id="PF00934">
    <property type="entry name" value="PE"/>
    <property type="match status" value="1"/>
</dbReference>
<feature type="region of interest" description="Disordered" evidence="1">
    <location>
        <begin position="173"/>
        <end position="224"/>
    </location>
</feature>
<feature type="domain" description="PE" evidence="2">
    <location>
        <begin position="9"/>
        <end position="89"/>
    </location>
</feature>
<sequence length="224" mass="20820">MSHDPAVAIIGGQLTALGAAAIASGAAAAPAVTALVPAGAEEVSMQAAMAFAAEAAKTLAAHAAAHEEISRTGAALVNITRMYAQTDATAAGALQTNAARSTAVEFESVGAPMSRSLASPAPATRLLRAEAVPGAAGTASMPAAMNAASTLLSAGSAPLSTLSSLGSSLGSVGQGGATAGGASAGASGAAAGGAGPALASSLTNDDGGPDAKDADGKQTGGELV</sequence>
<proteinExistence type="predicted"/>
<dbReference type="AlphaFoldDB" id="A0A7I7Q296"/>
<gene>
    <name evidence="3" type="ORF">MSTO_05930</name>
</gene>
<protein>
    <recommendedName>
        <fullName evidence="2">PE domain-containing protein</fullName>
    </recommendedName>
</protein>
<keyword evidence="4" id="KW-1185">Reference proteome</keyword>
<evidence type="ECO:0000313" key="4">
    <source>
        <dbReference type="Proteomes" id="UP000467130"/>
    </source>
</evidence>
<dbReference type="InterPro" id="IPR000084">
    <property type="entry name" value="PE-PGRS_N"/>
</dbReference>
<reference evidence="3 4" key="1">
    <citation type="journal article" date="2019" name="Emerg. Microbes Infect.">
        <title>Comprehensive subspecies identification of 175 nontuberculous mycobacteria species based on 7547 genomic profiles.</title>
        <authorList>
            <person name="Matsumoto Y."/>
            <person name="Kinjo T."/>
            <person name="Motooka D."/>
            <person name="Nabeya D."/>
            <person name="Jung N."/>
            <person name="Uechi K."/>
            <person name="Horii T."/>
            <person name="Iida T."/>
            <person name="Fujita J."/>
            <person name="Nakamura S."/>
        </authorList>
    </citation>
    <scope>NUCLEOTIDE SEQUENCE [LARGE SCALE GENOMIC DNA]</scope>
    <source>
        <strain evidence="3 4">JCM 17783</strain>
    </source>
</reference>
<evidence type="ECO:0000259" key="2">
    <source>
        <dbReference type="Pfam" id="PF00934"/>
    </source>
</evidence>
<feature type="compositionally biased region" description="Gly residues" evidence="1">
    <location>
        <begin position="173"/>
        <end position="183"/>
    </location>
</feature>
<dbReference type="Proteomes" id="UP000467130">
    <property type="component" value="Chromosome"/>
</dbReference>
<dbReference type="Gene3D" id="1.10.287.850">
    <property type="entry name" value="HP0062-like domain"/>
    <property type="match status" value="1"/>
</dbReference>
<evidence type="ECO:0000313" key="3">
    <source>
        <dbReference type="EMBL" id="BBY20388.1"/>
    </source>
</evidence>
<name>A0A7I7Q296_9MYCO</name>
<accession>A0A7I7Q296</accession>
<organism evidence="3 4">
    <name type="scientific">Mycobacterium stomatepiae</name>
    <dbReference type="NCBI Taxonomy" id="470076"/>
    <lineage>
        <taxon>Bacteria</taxon>
        <taxon>Bacillati</taxon>
        <taxon>Actinomycetota</taxon>
        <taxon>Actinomycetes</taxon>
        <taxon>Mycobacteriales</taxon>
        <taxon>Mycobacteriaceae</taxon>
        <taxon>Mycobacterium</taxon>
        <taxon>Mycobacterium simiae complex</taxon>
    </lineage>
</organism>
<dbReference type="EMBL" id="AP022587">
    <property type="protein sequence ID" value="BBY20388.1"/>
    <property type="molecule type" value="Genomic_DNA"/>
</dbReference>
<evidence type="ECO:0000256" key="1">
    <source>
        <dbReference type="SAM" id="MobiDB-lite"/>
    </source>
</evidence>